<accession>A0A2L1U932</accession>
<sequence length="46" mass="5226">MISLKNQKNPQDFYLGGIIFMFLRLFSGKCGIIMIGVMKCLNQSIN</sequence>
<dbReference type="AlphaFoldDB" id="A0A2L1U932"/>
<keyword evidence="1" id="KW-0812">Transmembrane</keyword>
<keyword evidence="1" id="KW-0472">Membrane</keyword>
<dbReference type="Proteomes" id="UP000239833">
    <property type="component" value="Chromosome"/>
</dbReference>
<feature type="transmembrane region" description="Helical" evidence="1">
    <location>
        <begin position="13"/>
        <end position="37"/>
    </location>
</feature>
<gene>
    <name evidence="2" type="ORF">ERICIII_00454</name>
</gene>
<keyword evidence="1" id="KW-1133">Transmembrane helix</keyword>
<organism evidence="2 3">
    <name type="scientific">Paenibacillus larvae subsp. larvae</name>
    <dbReference type="NCBI Taxonomy" id="147375"/>
    <lineage>
        <taxon>Bacteria</taxon>
        <taxon>Bacillati</taxon>
        <taxon>Bacillota</taxon>
        <taxon>Bacilli</taxon>
        <taxon>Bacillales</taxon>
        <taxon>Paenibacillaceae</taxon>
        <taxon>Paenibacillus</taxon>
    </lineage>
</organism>
<evidence type="ECO:0000256" key="1">
    <source>
        <dbReference type="SAM" id="Phobius"/>
    </source>
</evidence>
<dbReference type="EMBL" id="CP019655">
    <property type="protein sequence ID" value="AVF24688.1"/>
    <property type="molecule type" value="Genomic_DNA"/>
</dbReference>
<reference evidence="3" key="1">
    <citation type="submission" date="2017-02" db="EMBL/GenBank/DDBJ databases">
        <title>Delineation of Paenibacillus larvae strains originating from foulbrood outbreaks.</title>
        <authorList>
            <person name="Beims H."/>
            <person name="Bunk B."/>
            <person name="Sproeer C."/>
            <person name="Mohr K.I."/>
            <person name="Pradella S."/>
            <person name="Guenther G."/>
            <person name="Rohde M."/>
            <person name="von der Ohe W."/>
            <person name="Steinert M."/>
        </authorList>
    </citation>
    <scope>NUCLEOTIDE SEQUENCE [LARGE SCALE GENOMIC DNA]</scope>
    <source>
        <strain evidence="3">Eric_III</strain>
    </source>
</reference>
<evidence type="ECO:0000313" key="3">
    <source>
        <dbReference type="Proteomes" id="UP000239833"/>
    </source>
</evidence>
<proteinExistence type="predicted"/>
<name>A0A2L1U932_9BACL</name>
<evidence type="ECO:0000313" key="2">
    <source>
        <dbReference type="EMBL" id="AVF24688.1"/>
    </source>
</evidence>
<protein>
    <submittedName>
        <fullName evidence="2">Uncharacterized protein</fullName>
    </submittedName>
</protein>